<dbReference type="Proteomes" id="UP000824249">
    <property type="component" value="Unassembled WGS sequence"/>
</dbReference>
<dbReference type="InterPro" id="IPR001310">
    <property type="entry name" value="Histidine_triad_HIT"/>
</dbReference>
<reference evidence="5" key="2">
    <citation type="submission" date="2021-04" db="EMBL/GenBank/DDBJ databases">
        <authorList>
            <person name="Gilroy R."/>
        </authorList>
    </citation>
    <scope>NUCLEOTIDE SEQUENCE</scope>
    <source>
        <strain evidence="5">26628</strain>
    </source>
</reference>
<dbReference type="Gene3D" id="3.30.428.10">
    <property type="entry name" value="HIT-like"/>
    <property type="match status" value="1"/>
</dbReference>
<comment type="caution">
    <text evidence="5">The sequence shown here is derived from an EMBL/GenBank/DDBJ whole genome shotgun (WGS) entry which is preliminary data.</text>
</comment>
<dbReference type="PANTHER" id="PTHR23089">
    <property type="entry name" value="HISTIDINE TRIAD HIT PROTEIN"/>
    <property type="match status" value="1"/>
</dbReference>
<proteinExistence type="predicted"/>
<accession>A0A9D1VU34</accession>
<gene>
    <name evidence="5" type="ORF">H9737_01505</name>
</gene>
<dbReference type="CDD" id="cd01276">
    <property type="entry name" value="PKCI_related"/>
    <property type="match status" value="1"/>
</dbReference>
<dbReference type="Pfam" id="PF01230">
    <property type="entry name" value="HIT"/>
    <property type="match status" value="1"/>
</dbReference>
<feature type="active site" description="Tele-AMP-histidine intermediate" evidence="1">
    <location>
        <position position="101"/>
    </location>
</feature>
<dbReference type="SUPFAM" id="SSF54197">
    <property type="entry name" value="HIT-like"/>
    <property type="match status" value="1"/>
</dbReference>
<evidence type="ECO:0000256" key="1">
    <source>
        <dbReference type="PIRSR" id="PIRSR601310-1"/>
    </source>
</evidence>
<dbReference type="PROSITE" id="PS00892">
    <property type="entry name" value="HIT_1"/>
    <property type="match status" value="1"/>
</dbReference>
<dbReference type="PRINTS" id="PR00332">
    <property type="entry name" value="HISTRIAD"/>
</dbReference>
<organism evidence="5 6">
    <name type="scientific">Candidatus Borkfalkia faecigallinarum</name>
    <dbReference type="NCBI Taxonomy" id="2838509"/>
    <lineage>
        <taxon>Bacteria</taxon>
        <taxon>Bacillati</taxon>
        <taxon>Bacillota</taxon>
        <taxon>Clostridia</taxon>
        <taxon>Christensenellales</taxon>
        <taxon>Christensenellaceae</taxon>
        <taxon>Candidatus Borkfalkia</taxon>
    </lineage>
</organism>
<protein>
    <submittedName>
        <fullName evidence="5">Histidine triad nucleotide-binding protein</fullName>
    </submittedName>
</protein>
<feature type="domain" description="HIT" evidence="4">
    <location>
        <begin position="7"/>
        <end position="115"/>
    </location>
</feature>
<dbReference type="AlphaFoldDB" id="A0A9D1VU34"/>
<reference evidence="5" key="1">
    <citation type="journal article" date="2021" name="PeerJ">
        <title>Extensive microbial diversity within the chicken gut microbiome revealed by metagenomics and culture.</title>
        <authorList>
            <person name="Gilroy R."/>
            <person name="Ravi A."/>
            <person name="Getino M."/>
            <person name="Pursley I."/>
            <person name="Horton D.L."/>
            <person name="Alikhan N.F."/>
            <person name="Baker D."/>
            <person name="Gharbi K."/>
            <person name="Hall N."/>
            <person name="Watson M."/>
            <person name="Adriaenssens E.M."/>
            <person name="Foster-Nyarko E."/>
            <person name="Jarju S."/>
            <person name="Secka A."/>
            <person name="Antonio M."/>
            <person name="Oren A."/>
            <person name="Chaudhuri R.R."/>
            <person name="La Ragione R."/>
            <person name="Hildebrand F."/>
            <person name="Pallen M.J."/>
        </authorList>
    </citation>
    <scope>NUCLEOTIDE SEQUENCE</scope>
    <source>
        <strain evidence="5">26628</strain>
    </source>
</reference>
<dbReference type="InterPro" id="IPR019808">
    <property type="entry name" value="Histidine_triad_CS"/>
</dbReference>
<dbReference type="PROSITE" id="PS51084">
    <property type="entry name" value="HIT_2"/>
    <property type="match status" value="1"/>
</dbReference>
<evidence type="ECO:0000313" key="5">
    <source>
        <dbReference type="EMBL" id="HIX46352.1"/>
    </source>
</evidence>
<evidence type="ECO:0000313" key="6">
    <source>
        <dbReference type="Proteomes" id="UP000824249"/>
    </source>
</evidence>
<dbReference type="GO" id="GO:0003824">
    <property type="term" value="F:catalytic activity"/>
    <property type="evidence" value="ECO:0007669"/>
    <property type="project" value="InterPro"/>
</dbReference>
<dbReference type="InterPro" id="IPR011146">
    <property type="entry name" value="HIT-like"/>
</dbReference>
<name>A0A9D1VU34_9FIRM</name>
<dbReference type="EMBL" id="DXFD01000022">
    <property type="protein sequence ID" value="HIX46352.1"/>
    <property type="molecule type" value="Genomic_DNA"/>
</dbReference>
<evidence type="ECO:0000256" key="3">
    <source>
        <dbReference type="PROSITE-ProRule" id="PRU00464"/>
    </source>
</evidence>
<evidence type="ECO:0000259" key="4">
    <source>
        <dbReference type="PROSITE" id="PS51084"/>
    </source>
</evidence>
<feature type="short sequence motif" description="Histidine triad motif" evidence="2 3">
    <location>
        <begin position="99"/>
        <end position="103"/>
    </location>
</feature>
<sequence>MTDPNCLFCKICAGEIPSQKVYEDEHMLAFRDINPQAPVHVLVVPKSHFATLAEMNEEQAELVKECLVRIPHIAASLGLASGYRLIVNQGKDAGQTVFHLHIHLLGGKPLGETIV</sequence>
<dbReference type="InterPro" id="IPR036265">
    <property type="entry name" value="HIT-like_sf"/>
</dbReference>
<evidence type="ECO:0000256" key="2">
    <source>
        <dbReference type="PIRSR" id="PIRSR601310-3"/>
    </source>
</evidence>